<organism evidence="11 12">
    <name type="scientific">Symbiodinium natans</name>
    <dbReference type="NCBI Taxonomy" id="878477"/>
    <lineage>
        <taxon>Eukaryota</taxon>
        <taxon>Sar</taxon>
        <taxon>Alveolata</taxon>
        <taxon>Dinophyceae</taxon>
        <taxon>Suessiales</taxon>
        <taxon>Symbiodiniaceae</taxon>
        <taxon>Symbiodinium</taxon>
    </lineage>
</organism>
<dbReference type="InterPro" id="IPR000504">
    <property type="entry name" value="RRM_dom"/>
</dbReference>
<keyword evidence="12" id="KW-1185">Reference proteome</keyword>
<evidence type="ECO:0000256" key="3">
    <source>
        <dbReference type="ARBA" id="ARBA00011890"/>
    </source>
</evidence>
<dbReference type="InterPro" id="IPR012677">
    <property type="entry name" value="Nucleotide-bd_a/b_plait_sf"/>
</dbReference>
<feature type="domain" description="RRM" evidence="10">
    <location>
        <begin position="15"/>
        <end position="92"/>
    </location>
</feature>
<evidence type="ECO:0000256" key="6">
    <source>
        <dbReference type="ARBA" id="ARBA00022679"/>
    </source>
</evidence>
<feature type="compositionally biased region" description="Basic and acidic residues" evidence="9">
    <location>
        <begin position="133"/>
        <end position="154"/>
    </location>
</feature>
<evidence type="ECO:0000256" key="1">
    <source>
        <dbReference type="ARBA" id="ARBA00004496"/>
    </source>
</evidence>
<keyword evidence="4" id="KW-0963">Cytoplasm</keyword>
<dbReference type="InterPro" id="IPR029063">
    <property type="entry name" value="SAM-dependent_MTases_sf"/>
</dbReference>
<evidence type="ECO:0000256" key="2">
    <source>
        <dbReference type="ARBA" id="ARBA00005369"/>
    </source>
</evidence>
<dbReference type="GO" id="GO:0003723">
    <property type="term" value="F:RNA binding"/>
    <property type="evidence" value="ECO:0007669"/>
    <property type="project" value="UniProtKB-UniRule"/>
</dbReference>
<keyword evidence="7" id="KW-0949">S-adenosyl-L-methionine</keyword>
<dbReference type="Proteomes" id="UP000604046">
    <property type="component" value="Unassembled WGS sequence"/>
</dbReference>
<dbReference type="Pfam" id="PF00076">
    <property type="entry name" value="RRM_1"/>
    <property type="match status" value="1"/>
</dbReference>
<keyword evidence="8" id="KW-0694">RNA-binding</keyword>
<evidence type="ECO:0000259" key="10">
    <source>
        <dbReference type="PROSITE" id="PS50102"/>
    </source>
</evidence>
<dbReference type="GO" id="GO:0004719">
    <property type="term" value="F:protein-L-isoaspartate (D-aspartate) O-methyltransferase activity"/>
    <property type="evidence" value="ECO:0007669"/>
    <property type="project" value="UniProtKB-EC"/>
</dbReference>
<dbReference type="SUPFAM" id="SSF53335">
    <property type="entry name" value="S-adenosyl-L-methionine-dependent methyltransferases"/>
    <property type="match status" value="1"/>
</dbReference>
<dbReference type="Gene3D" id="3.30.70.330">
    <property type="match status" value="1"/>
</dbReference>
<gene>
    <name evidence="11" type="primary">PCMT1</name>
    <name evidence="11" type="ORF">SNAT2548_LOCUS16470</name>
</gene>
<evidence type="ECO:0000256" key="8">
    <source>
        <dbReference type="PROSITE-ProRule" id="PRU00176"/>
    </source>
</evidence>
<sequence length="454" mass="49245">MWTGSGKTTSTERSLTLYVTNIPDGTTAADVSDLFSKDEGFCGLRAVGGSRKMAFVDFGSEVQATQSMRRHQGHCFQGSKEGLMIDFDHDKRTKRSRAIEKPWDAASFNRASARSSCPAGWGRGSRGTKRGRGRGEHGRRLPSREREAAMFRRERAGHKPAPCDLVAEPPPKTVKRPPSYLTLRKVDQGAAEDLATKQIETPEANNHNALVEYSSSEDEETAGHSGPAWSTAEKDQSDGAEKVKNLRKAGVIASESVERAMLAVDRGNYAPKNPYTDAPQPIGFQATISAPHMHAHALELLAKHLQPGMRALDVGSGSGYLAAVMARMVGAEEKEGGKVIGIDYLSPLVELAVENVMKADADLLQSGLLQLEQGDGWQGYEKAMPFDCIHVGAAAESVPEALLEQLKPGGRMVIPVGTTSQQFCQIDRLPNGNFEQKSLMGVMYVPLVHPLPRK</sequence>
<accession>A0A812NNF7</accession>
<dbReference type="GO" id="GO:0005737">
    <property type="term" value="C:cytoplasm"/>
    <property type="evidence" value="ECO:0007669"/>
    <property type="project" value="UniProtKB-SubCell"/>
</dbReference>
<dbReference type="PANTHER" id="PTHR11579:SF0">
    <property type="entry name" value="PROTEIN-L-ISOASPARTATE(D-ASPARTATE) O-METHYLTRANSFERASE"/>
    <property type="match status" value="1"/>
</dbReference>
<dbReference type="PANTHER" id="PTHR11579">
    <property type="entry name" value="PROTEIN-L-ISOASPARTATE O-METHYLTRANSFERASE"/>
    <property type="match status" value="1"/>
</dbReference>
<name>A0A812NNF7_9DINO</name>
<feature type="region of interest" description="Disordered" evidence="9">
    <location>
        <begin position="114"/>
        <end position="179"/>
    </location>
</feature>
<dbReference type="EMBL" id="CAJNDS010002081">
    <property type="protein sequence ID" value="CAE7313764.1"/>
    <property type="molecule type" value="Genomic_DNA"/>
</dbReference>
<feature type="compositionally biased region" description="Basic and acidic residues" evidence="9">
    <location>
        <begin position="232"/>
        <end position="243"/>
    </location>
</feature>
<dbReference type="SMART" id="SM00360">
    <property type="entry name" value="RRM"/>
    <property type="match status" value="1"/>
</dbReference>
<reference evidence="11" key="1">
    <citation type="submission" date="2021-02" db="EMBL/GenBank/DDBJ databases">
        <authorList>
            <person name="Dougan E. K."/>
            <person name="Rhodes N."/>
            <person name="Thang M."/>
            <person name="Chan C."/>
        </authorList>
    </citation>
    <scope>NUCLEOTIDE SEQUENCE</scope>
</reference>
<dbReference type="InterPro" id="IPR000682">
    <property type="entry name" value="PCMT"/>
</dbReference>
<dbReference type="CDD" id="cd02440">
    <property type="entry name" value="AdoMet_MTases"/>
    <property type="match status" value="1"/>
</dbReference>
<proteinExistence type="inferred from homology"/>
<comment type="subcellular location">
    <subcellularLocation>
        <location evidence="1">Cytoplasm</location>
    </subcellularLocation>
</comment>
<dbReference type="NCBIfam" id="TIGR00080">
    <property type="entry name" value="pimt"/>
    <property type="match status" value="1"/>
</dbReference>
<dbReference type="FunFam" id="3.40.50.150:FF:000027">
    <property type="entry name" value="Protein-L-isoaspartate O-methyltransferase"/>
    <property type="match status" value="1"/>
</dbReference>
<dbReference type="Gene3D" id="3.40.50.150">
    <property type="entry name" value="Vaccinia Virus protein VP39"/>
    <property type="match status" value="1"/>
</dbReference>
<evidence type="ECO:0000313" key="11">
    <source>
        <dbReference type="EMBL" id="CAE7313764.1"/>
    </source>
</evidence>
<evidence type="ECO:0000313" key="12">
    <source>
        <dbReference type="Proteomes" id="UP000604046"/>
    </source>
</evidence>
<comment type="caution">
    <text evidence="11">The sequence shown here is derived from an EMBL/GenBank/DDBJ whole genome shotgun (WGS) entry which is preliminary data.</text>
</comment>
<evidence type="ECO:0000256" key="9">
    <source>
        <dbReference type="SAM" id="MobiDB-lite"/>
    </source>
</evidence>
<dbReference type="SUPFAM" id="SSF54928">
    <property type="entry name" value="RNA-binding domain, RBD"/>
    <property type="match status" value="1"/>
</dbReference>
<keyword evidence="6" id="KW-0808">Transferase</keyword>
<feature type="region of interest" description="Disordered" evidence="9">
    <location>
        <begin position="213"/>
        <end position="243"/>
    </location>
</feature>
<evidence type="ECO:0000256" key="7">
    <source>
        <dbReference type="ARBA" id="ARBA00022691"/>
    </source>
</evidence>
<evidence type="ECO:0000256" key="5">
    <source>
        <dbReference type="ARBA" id="ARBA00022603"/>
    </source>
</evidence>
<dbReference type="AlphaFoldDB" id="A0A812NNF7"/>
<comment type="similarity">
    <text evidence="2">Belongs to the methyltransferase superfamily. L-isoaspartyl/D-aspartyl protein methyltransferase family.</text>
</comment>
<dbReference type="PROSITE" id="PS50102">
    <property type="entry name" value="RRM"/>
    <property type="match status" value="1"/>
</dbReference>
<dbReference type="GO" id="GO:0032259">
    <property type="term" value="P:methylation"/>
    <property type="evidence" value="ECO:0007669"/>
    <property type="project" value="UniProtKB-KW"/>
</dbReference>
<dbReference type="EC" id="2.1.1.77" evidence="3"/>
<keyword evidence="5" id="KW-0489">Methyltransferase</keyword>
<dbReference type="OrthoDB" id="73890at2759"/>
<evidence type="ECO:0000256" key="4">
    <source>
        <dbReference type="ARBA" id="ARBA00022490"/>
    </source>
</evidence>
<dbReference type="Pfam" id="PF01135">
    <property type="entry name" value="PCMT"/>
    <property type="match status" value="1"/>
</dbReference>
<dbReference type="InterPro" id="IPR035979">
    <property type="entry name" value="RBD_domain_sf"/>
</dbReference>
<protein>
    <recommendedName>
        <fullName evidence="3">protein-L-isoaspartate(D-aspartate) O-methyltransferase</fullName>
        <ecNumber evidence="3">2.1.1.77</ecNumber>
    </recommendedName>
</protein>